<evidence type="ECO:0000259" key="5">
    <source>
        <dbReference type="Pfam" id="PF01420"/>
    </source>
</evidence>
<dbReference type="InterPro" id="IPR044946">
    <property type="entry name" value="Restrct_endonuc_typeI_TRD_sf"/>
</dbReference>
<dbReference type="SUPFAM" id="SSF116734">
    <property type="entry name" value="DNA methylase specificity domain"/>
    <property type="match status" value="2"/>
</dbReference>
<dbReference type="CDD" id="cd17283">
    <property type="entry name" value="RMtype1_S_Hpy180ORF7835P_TRD2-CR2_like"/>
    <property type="match status" value="1"/>
</dbReference>
<dbReference type="EMBL" id="BMJS01000017">
    <property type="protein sequence ID" value="GGF99530.1"/>
    <property type="molecule type" value="Genomic_DNA"/>
</dbReference>
<comment type="similarity">
    <text evidence="1">Belongs to the type-I restriction system S methylase family.</text>
</comment>
<evidence type="ECO:0000256" key="1">
    <source>
        <dbReference type="ARBA" id="ARBA00010923"/>
    </source>
</evidence>
<dbReference type="PANTHER" id="PTHR30408:SF12">
    <property type="entry name" value="TYPE I RESTRICTION ENZYME MJAVIII SPECIFICITY SUBUNIT"/>
    <property type="match status" value="1"/>
</dbReference>
<dbReference type="InterPro" id="IPR052021">
    <property type="entry name" value="Type-I_RS_S_subunit"/>
</dbReference>
<dbReference type="Pfam" id="PF01420">
    <property type="entry name" value="Methylase_S"/>
    <property type="match status" value="2"/>
</dbReference>
<dbReference type="GO" id="GO:0009307">
    <property type="term" value="P:DNA restriction-modification system"/>
    <property type="evidence" value="ECO:0007669"/>
    <property type="project" value="UniProtKB-KW"/>
</dbReference>
<dbReference type="RefSeq" id="WP_117002892.1">
    <property type="nucleotide sequence ID" value="NZ_BMJS01000017.1"/>
</dbReference>
<accession>A0A8J3E8K9</accession>
<evidence type="ECO:0000313" key="7">
    <source>
        <dbReference type="Proteomes" id="UP000636949"/>
    </source>
</evidence>
<protein>
    <submittedName>
        <fullName evidence="6">Type I restriction modification enzyme protein S</fullName>
    </submittedName>
</protein>
<feature type="domain" description="Type I restriction modification DNA specificity" evidence="5">
    <location>
        <begin position="196"/>
        <end position="370"/>
    </location>
</feature>
<feature type="domain" description="Type I restriction modification DNA specificity" evidence="5">
    <location>
        <begin position="4"/>
        <end position="176"/>
    </location>
</feature>
<evidence type="ECO:0000256" key="3">
    <source>
        <dbReference type="ARBA" id="ARBA00023125"/>
    </source>
</evidence>
<sequence>MYPMVALGDVTNIISGSTPSTSNETYWGNNYFWITPADINEHTGKFISTTAKMITQKAVDKCNLKKLPIGSVLLSSRAPIGKVTINQNEMYCNQGFKCFVCDNKLIDNNFLYYFLKKNTDMLNNLGRGATFKEISKSIVSEIHIPKPTITTQKKIAAILDQAQSLIDCRKQQITKLDQLAQSTFLEMFGDPITNPMGWESIPLGKLMTIVRGGSPRPIDEYLNGTIPWIKISDGTTEDSMYISQTKQHIIEKGLNKTRVVNPDDVIFANCGVSLGFARIMKIQGCIHDGWLAFKDISPSLNKIFLLKLINLQTAYLRSIAPDGTQPNLNTTIMKAHIIMLPPLSRQTQFALIIEAIEAQKAQLKQSLVQLETQFNALMQRAFNGELIPE</sequence>
<feature type="coiled-coil region" evidence="4">
    <location>
        <begin position="353"/>
        <end position="380"/>
    </location>
</feature>
<keyword evidence="2" id="KW-0680">Restriction system</keyword>
<keyword evidence="7" id="KW-1185">Reference proteome</keyword>
<reference evidence="6" key="2">
    <citation type="submission" date="2020-09" db="EMBL/GenBank/DDBJ databases">
        <authorList>
            <person name="Sun Q."/>
            <person name="Zhou Y."/>
        </authorList>
    </citation>
    <scope>NUCLEOTIDE SEQUENCE</scope>
    <source>
        <strain evidence="6">CGMCC 1.15758</strain>
    </source>
</reference>
<evidence type="ECO:0000256" key="2">
    <source>
        <dbReference type="ARBA" id="ARBA00022747"/>
    </source>
</evidence>
<comment type="caution">
    <text evidence="6">The sequence shown here is derived from an EMBL/GenBank/DDBJ whole genome shotgun (WGS) entry which is preliminary data.</text>
</comment>
<keyword evidence="3" id="KW-0238">DNA-binding</keyword>
<dbReference type="InterPro" id="IPR000055">
    <property type="entry name" value="Restrct_endonuc_typeI_TRD"/>
</dbReference>
<dbReference type="OrthoDB" id="398435at2"/>
<dbReference type="AlphaFoldDB" id="A0A8J3E8K9"/>
<reference evidence="6" key="1">
    <citation type="journal article" date="2014" name="Int. J. Syst. Evol. Microbiol.">
        <title>Complete genome sequence of Corynebacterium casei LMG S-19264T (=DSM 44701T), isolated from a smear-ripened cheese.</title>
        <authorList>
            <consortium name="US DOE Joint Genome Institute (JGI-PGF)"/>
            <person name="Walter F."/>
            <person name="Albersmeier A."/>
            <person name="Kalinowski J."/>
            <person name="Ruckert C."/>
        </authorList>
    </citation>
    <scope>NUCLEOTIDE SEQUENCE</scope>
    <source>
        <strain evidence="6">CGMCC 1.15758</strain>
    </source>
</reference>
<dbReference type="GO" id="GO:0003677">
    <property type="term" value="F:DNA binding"/>
    <property type="evidence" value="ECO:0007669"/>
    <property type="project" value="UniProtKB-KW"/>
</dbReference>
<proteinExistence type="inferred from homology"/>
<evidence type="ECO:0000313" key="6">
    <source>
        <dbReference type="EMBL" id="GGF99530.1"/>
    </source>
</evidence>
<dbReference type="Gene3D" id="3.90.220.20">
    <property type="entry name" value="DNA methylase specificity domains"/>
    <property type="match status" value="2"/>
</dbReference>
<dbReference type="Proteomes" id="UP000636949">
    <property type="component" value="Unassembled WGS sequence"/>
</dbReference>
<gene>
    <name evidence="6" type="ORF">GCM10010995_16000</name>
</gene>
<keyword evidence="4" id="KW-0175">Coiled coil</keyword>
<evidence type="ECO:0000256" key="4">
    <source>
        <dbReference type="SAM" id="Coils"/>
    </source>
</evidence>
<dbReference type="PANTHER" id="PTHR30408">
    <property type="entry name" value="TYPE-1 RESTRICTION ENZYME ECOKI SPECIFICITY PROTEIN"/>
    <property type="match status" value="1"/>
</dbReference>
<name>A0A8J3E8K9_9GAMM</name>
<organism evidence="6 7">
    <name type="scientific">Cysteiniphilum litorale</name>
    <dbReference type="NCBI Taxonomy" id="2056700"/>
    <lineage>
        <taxon>Bacteria</taxon>
        <taxon>Pseudomonadati</taxon>
        <taxon>Pseudomonadota</taxon>
        <taxon>Gammaproteobacteria</taxon>
        <taxon>Thiotrichales</taxon>
        <taxon>Fastidiosibacteraceae</taxon>
        <taxon>Cysteiniphilum</taxon>
    </lineage>
</organism>
<dbReference type="CDD" id="cd17273">
    <property type="entry name" value="RMtype1_S_EcoJA69PI-TRD1-CR1_like"/>
    <property type="match status" value="1"/>
</dbReference>